<dbReference type="NCBIfam" id="TIGR01933">
    <property type="entry name" value="hflK"/>
    <property type="match status" value="1"/>
</dbReference>
<evidence type="ECO:0000313" key="10">
    <source>
        <dbReference type="EMBL" id="MFD2237332.1"/>
    </source>
</evidence>
<keyword evidence="4" id="KW-1133">Transmembrane helix</keyword>
<dbReference type="SUPFAM" id="SSF117892">
    <property type="entry name" value="Band 7/SPFH domain"/>
    <property type="match status" value="1"/>
</dbReference>
<evidence type="ECO:0000256" key="7">
    <source>
        <dbReference type="SAM" id="Coils"/>
    </source>
</evidence>
<gene>
    <name evidence="10" type="primary">hflK</name>
    <name evidence="10" type="ORF">ACFSKQ_07615</name>
</gene>
<feature type="region of interest" description="Disordered" evidence="8">
    <location>
        <begin position="1"/>
        <end position="44"/>
    </location>
</feature>
<feature type="compositionally biased region" description="Low complexity" evidence="8">
    <location>
        <begin position="371"/>
        <end position="380"/>
    </location>
</feature>
<dbReference type="Proteomes" id="UP001597371">
    <property type="component" value="Unassembled WGS sequence"/>
</dbReference>
<dbReference type="CDD" id="cd03404">
    <property type="entry name" value="SPFH_HflK"/>
    <property type="match status" value="1"/>
</dbReference>
<evidence type="ECO:0000256" key="4">
    <source>
        <dbReference type="ARBA" id="ARBA00022989"/>
    </source>
</evidence>
<comment type="similarity">
    <text evidence="2 6">Belongs to the band 7/mec-2 family. HflK subfamily.</text>
</comment>
<dbReference type="Gene3D" id="3.30.479.30">
    <property type="entry name" value="Band 7 domain"/>
    <property type="match status" value="1"/>
</dbReference>
<feature type="compositionally biased region" description="Gly residues" evidence="8">
    <location>
        <begin position="8"/>
        <end position="24"/>
    </location>
</feature>
<dbReference type="InterPro" id="IPR050710">
    <property type="entry name" value="Band7/mec-2_domain"/>
</dbReference>
<keyword evidence="3" id="KW-0812">Transmembrane</keyword>
<name>A0ABW5CMV4_9HYPH</name>
<feature type="domain" description="Band 7" evidence="9">
    <location>
        <begin position="87"/>
        <end position="255"/>
    </location>
</feature>
<evidence type="ECO:0000256" key="2">
    <source>
        <dbReference type="ARBA" id="ARBA00006971"/>
    </source>
</evidence>
<dbReference type="SMART" id="SM00244">
    <property type="entry name" value="PHB"/>
    <property type="match status" value="1"/>
</dbReference>
<dbReference type="RefSeq" id="WP_209736948.1">
    <property type="nucleotide sequence ID" value="NZ_CP072611.1"/>
</dbReference>
<dbReference type="GO" id="GO:0008233">
    <property type="term" value="F:peptidase activity"/>
    <property type="evidence" value="ECO:0007669"/>
    <property type="project" value="UniProtKB-KW"/>
</dbReference>
<reference evidence="11" key="1">
    <citation type="journal article" date="2019" name="Int. J. Syst. Evol. Microbiol.">
        <title>The Global Catalogue of Microorganisms (GCM) 10K type strain sequencing project: providing services to taxonomists for standard genome sequencing and annotation.</title>
        <authorList>
            <consortium name="The Broad Institute Genomics Platform"/>
            <consortium name="The Broad Institute Genome Sequencing Center for Infectious Disease"/>
            <person name="Wu L."/>
            <person name="Ma J."/>
        </authorList>
    </citation>
    <scope>NUCLEOTIDE SEQUENCE [LARGE SCALE GENOMIC DNA]</scope>
    <source>
        <strain evidence="11">ZS-35-S2</strain>
    </source>
</reference>
<dbReference type="InterPro" id="IPR001107">
    <property type="entry name" value="Band_7"/>
</dbReference>
<keyword evidence="10" id="KW-0645">Protease</keyword>
<protein>
    <recommendedName>
        <fullName evidence="6">Protein HflK</fullName>
    </recommendedName>
</protein>
<dbReference type="PANTHER" id="PTHR43327">
    <property type="entry name" value="STOMATIN-LIKE PROTEIN 2, MITOCHONDRIAL"/>
    <property type="match status" value="1"/>
</dbReference>
<feature type="compositionally biased region" description="Low complexity" evidence="8">
    <location>
        <begin position="391"/>
        <end position="402"/>
    </location>
</feature>
<evidence type="ECO:0000256" key="1">
    <source>
        <dbReference type="ARBA" id="ARBA00004167"/>
    </source>
</evidence>
<evidence type="ECO:0000256" key="5">
    <source>
        <dbReference type="ARBA" id="ARBA00023136"/>
    </source>
</evidence>
<dbReference type="EMBL" id="JBHUIJ010000008">
    <property type="protein sequence ID" value="MFD2237332.1"/>
    <property type="molecule type" value="Genomic_DNA"/>
</dbReference>
<accession>A0ABW5CMV4</accession>
<evidence type="ECO:0000256" key="8">
    <source>
        <dbReference type="SAM" id="MobiDB-lite"/>
    </source>
</evidence>
<keyword evidence="5" id="KW-0472">Membrane</keyword>
<dbReference type="PANTHER" id="PTHR43327:SF2">
    <property type="entry name" value="MODULATOR OF FTSH PROTEASE HFLK"/>
    <property type="match status" value="1"/>
</dbReference>
<keyword evidence="11" id="KW-1185">Reference proteome</keyword>
<dbReference type="Pfam" id="PF01145">
    <property type="entry name" value="Band_7"/>
    <property type="match status" value="1"/>
</dbReference>
<keyword evidence="7" id="KW-0175">Coiled coil</keyword>
<comment type="subcellular location">
    <subcellularLocation>
        <location evidence="1">Membrane</location>
        <topology evidence="1">Single-pass membrane protein</topology>
    </subcellularLocation>
</comment>
<comment type="function">
    <text evidence="6">HflC and HflK could encode or regulate a protease.</text>
</comment>
<evidence type="ECO:0000256" key="6">
    <source>
        <dbReference type="RuleBase" id="RU364113"/>
    </source>
</evidence>
<keyword evidence="10" id="KW-0378">Hydrolase</keyword>
<sequence>MPWSNQTGNGGWKSGGGGNPGGPWGQRPQNPRPGPGGPSPDLEDILRRGQDRLRRVMPGGGGGGSTGGGLALAGLAAAGIAVVWLFNAVFIVEPDEVGVELLFGQPSEEVLEPGLHFIFWPVQTVETVPAVENQLPIGRNQQGASTGLMLSGDQNLVDVQFSVLYQVYDPQAFLFNVDDPQGMLRQVSESAMREVVGRSRVEALFRNDRVGIAEDVRAITQATLDSYGAGLRVNAIAIEDTAPPTEVASAFDEVQRARQDQTRFVNEAQQYQNQRLGQARSEAVQIREDAAAYKNRVVQEATGESQRFTSILTEYERAPGVTRQRLYLETMQAVLGDSNMVIVDERAAGGQGVVPYLPLTEVERQGEQRRQNQQQNRQNNGGSGNQGGGSAAPALSSGPVAGQTLAQGAGR</sequence>
<feature type="compositionally biased region" description="Gly residues" evidence="8">
    <location>
        <begin position="381"/>
        <end position="390"/>
    </location>
</feature>
<evidence type="ECO:0000313" key="11">
    <source>
        <dbReference type="Proteomes" id="UP001597371"/>
    </source>
</evidence>
<evidence type="ECO:0000256" key="3">
    <source>
        <dbReference type="ARBA" id="ARBA00022692"/>
    </source>
</evidence>
<organism evidence="10 11">
    <name type="scientific">Aureimonas populi</name>
    <dbReference type="NCBI Taxonomy" id="1701758"/>
    <lineage>
        <taxon>Bacteria</taxon>
        <taxon>Pseudomonadati</taxon>
        <taxon>Pseudomonadota</taxon>
        <taxon>Alphaproteobacteria</taxon>
        <taxon>Hyphomicrobiales</taxon>
        <taxon>Aurantimonadaceae</taxon>
        <taxon>Aureimonas</taxon>
    </lineage>
</organism>
<proteinExistence type="inferred from homology"/>
<dbReference type="GO" id="GO:0006508">
    <property type="term" value="P:proteolysis"/>
    <property type="evidence" value="ECO:0007669"/>
    <property type="project" value="UniProtKB-KW"/>
</dbReference>
<dbReference type="InterPro" id="IPR036013">
    <property type="entry name" value="Band_7/SPFH_dom_sf"/>
</dbReference>
<feature type="coiled-coil region" evidence="7">
    <location>
        <begin position="254"/>
        <end position="296"/>
    </location>
</feature>
<comment type="caution">
    <text evidence="10">The sequence shown here is derived from an EMBL/GenBank/DDBJ whole genome shotgun (WGS) entry which is preliminary data.</text>
</comment>
<evidence type="ECO:0000259" key="9">
    <source>
        <dbReference type="SMART" id="SM00244"/>
    </source>
</evidence>
<feature type="region of interest" description="Disordered" evidence="8">
    <location>
        <begin position="363"/>
        <end position="411"/>
    </location>
</feature>
<dbReference type="InterPro" id="IPR010201">
    <property type="entry name" value="HflK"/>
</dbReference>
<comment type="subunit">
    <text evidence="6">HflC and HflK may interact to form a multimeric complex.</text>
</comment>